<feature type="non-terminal residue" evidence="2">
    <location>
        <position position="55"/>
    </location>
</feature>
<dbReference type="AlphaFoldDB" id="A0A382YBW7"/>
<proteinExistence type="predicted"/>
<keyword evidence="1" id="KW-0472">Membrane</keyword>
<organism evidence="2">
    <name type="scientific">marine metagenome</name>
    <dbReference type="NCBI Taxonomy" id="408172"/>
    <lineage>
        <taxon>unclassified sequences</taxon>
        <taxon>metagenomes</taxon>
        <taxon>ecological metagenomes</taxon>
    </lineage>
</organism>
<sequence>MNPVPEGFPLWVIALDYASGVVMWTLIGRTAMGFFLPEDSSFFFMRFFVRSTNPL</sequence>
<keyword evidence="1" id="KW-1133">Transmembrane helix</keyword>
<evidence type="ECO:0000313" key="2">
    <source>
        <dbReference type="EMBL" id="SVD80806.1"/>
    </source>
</evidence>
<evidence type="ECO:0000256" key="1">
    <source>
        <dbReference type="SAM" id="Phobius"/>
    </source>
</evidence>
<accession>A0A382YBW7</accession>
<gene>
    <name evidence="2" type="ORF">METZ01_LOCUS433660</name>
</gene>
<dbReference type="EMBL" id="UINC01174600">
    <property type="protein sequence ID" value="SVD80806.1"/>
    <property type="molecule type" value="Genomic_DNA"/>
</dbReference>
<feature type="transmembrane region" description="Helical" evidence="1">
    <location>
        <begin position="12"/>
        <end position="36"/>
    </location>
</feature>
<reference evidence="2" key="1">
    <citation type="submission" date="2018-05" db="EMBL/GenBank/DDBJ databases">
        <authorList>
            <person name="Lanie J.A."/>
            <person name="Ng W.-L."/>
            <person name="Kazmierczak K.M."/>
            <person name="Andrzejewski T.M."/>
            <person name="Davidsen T.M."/>
            <person name="Wayne K.J."/>
            <person name="Tettelin H."/>
            <person name="Glass J.I."/>
            <person name="Rusch D."/>
            <person name="Podicherti R."/>
            <person name="Tsui H.-C.T."/>
            <person name="Winkler M.E."/>
        </authorList>
    </citation>
    <scope>NUCLEOTIDE SEQUENCE</scope>
</reference>
<name>A0A382YBW7_9ZZZZ</name>
<keyword evidence="1" id="KW-0812">Transmembrane</keyword>
<protein>
    <submittedName>
        <fullName evidence="2">Uncharacterized protein</fullName>
    </submittedName>
</protein>